<name>A0ABW6NMZ3_9NOCA</name>
<dbReference type="Gene3D" id="1.10.357.10">
    <property type="entry name" value="Tetracycline Repressor, domain 2"/>
    <property type="match status" value="1"/>
</dbReference>
<evidence type="ECO:0000256" key="5">
    <source>
        <dbReference type="PROSITE-ProRule" id="PRU00335"/>
    </source>
</evidence>
<dbReference type="PROSITE" id="PS00354">
    <property type="entry name" value="HMGI_Y"/>
    <property type="match status" value="1"/>
</dbReference>
<keyword evidence="3 5" id="KW-0238">DNA-binding</keyword>
<dbReference type="PANTHER" id="PTHR30055">
    <property type="entry name" value="HTH-TYPE TRANSCRIPTIONAL REGULATOR RUTR"/>
    <property type="match status" value="1"/>
</dbReference>
<evidence type="ECO:0000259" key="7">
    <source>
        <dbReference type="PROSITE" id="PS50977"/>
    </source>
</evidence>
<feature type="region of interest" description="Disordered" evidence="6">
    <location>
        <begin position="1"/>
        <end position="33"/>
    </location>
</feature>
<dbReference type="PANTHER" id="PTHR30055:SF151">
    <property type="entry name" value="TRANSCRIPTIONAL REGULATORY PROTEIN"/>
    <property type="match status" value="1"/>
</dbReference>
<reference evidence="8 9" key="1">
    <citation type="submission" date="2024-10" db="EMBL/GenBank/DDBJ databases">
        <title>The Natural Products Discovery Center: Release of the First 8490 Sequenced Strains for Exploring Actinobacteria Biosynthetic Diversity.</title>
        <authorList>
            <person name="Kalkreuter E."/>
            <person name="Kautsar S.A."/>
            <person name="Yang D."/>
            <person name="Bader C.D."/>
            <person name="Teijaro C.N."/>
            <person name="Fluegel L."/>
            <person name="Davis C.M."/>
            <person name="Simpson J.R."/>
            <person name="Lauterbach L."/>
            <person name="Steele A.D."/>
            <person name="Gui C."/>
            <person name="Meng S."/>
            <person name="Li G."/>
            <person name="Viehrig K."/>
            <person name="Ye F."/>
            <person name="Su P."/>
            <person name="Kiefer A.F."/>
            <person name="Nichols A."/>
            <person name="Cepeda A.J."/>
            <person name="Yan W."/>
            <person name="Fan B."/>
            <person name="Jiang Y."/>
            <person name="Adhikari A."/>
            <person name="Zheng C.-J."/>
            <person name="Schuster L."/>
            <person name="Cowan T.M."/>
            <person name="Smanski M.J."/>
            <person name="Chevrette M.G."/>
            <person name="De Carvalho L.P.S."/>
            <person name="Shen B."/>
        </authorList>
    </citation>
    <scope>NUCLEOTIDE SEQUENCE [LARGE SCALE GENOMIC DNA]</scope>
    <source>
        <strain evidence="8 9">NPDC004550</strain>
    </source>
</reference>
<gene>
    <name evidence="8" type="ORF">ACFYTH_24255</name>
</gene>
<keyword evidence="9" id="KW-1185">Reference proteome</keyword>
<feature type="DNA-binding region" description="H-T-H motif" evidence="5">
    <location>
        <begin position="54"/>
        <end position="73"/>
    </location>
</feature>
<dbReference type="InterPro" id="IPR000637">
    <property type="entry name" value="HMGI/Y_DNA-bd_CS"/>
</dbReference>
<dbReference type="InterPro" id="IPR009057">
    <property type="entry name" value="Homeodomain-like_sf"/>
</dbReference>
<proteinExistence type="predicted"/>
<dbReference type="InterPro" id="IPR004111">
    <property type="entry name" value="Repressor_TetR_C"/>
</dbReference>
<protein>
    <submittedName>
        <fullName evidence="8">TetR/AcrR family transcriptional regulator</fullName>
    </submittedName>
</protein>
<evidence type="ECO:0000313" key="9">
    <source>
        <dbReference type="Proteomes" id="UP001601521"/>
    </source>
</evidence>
<dbReference type="PRINTS" id="PR00400">
    <property type="entry name" value="TETREPRESSOR"/>
</dbReference>
<dbReference type="EMBL" id="JBIALX010000010">
    <property type="protein sequence ID" value="MFF0456488.1"/>
    <property type="molecule type" value="Genomic_DNA"/>
</dbReference>
<dbReference type="SUPFAM" id="SSF46689">
    <property type="entry name" value="Homeodomain-like"/>
    <property type="match status" value="1"/>
</dbReference>
<organism evidence="8 9">
    <name type="scientific">Nocardia africana</name>
    <dbReference type="NCBI Taxonomy" id="134964"/>
    <lineage>
        <taxon>Bacteria</taxon>
        <taxon>Bacillati</taxon>
        <taxon>Actinomycetota</taxon>
        <taxon>Actinomycetes</taxon>
        <taxon>Mycobacteriales</taxon>
        <taxon>Nocardiaceae</taxon>
        <taxon>Nocardia</taxon>
    </lineage>
</organism>
<evidence type="ECO:0000256" key="6">
    <source>
        <dbReference type="SAM" id="MobiDB-lite"/>
    </source>
</evidence>
<dbReference type="Proteomes" id="UP001601521">
    <property type="component" value="Unassembled WGS sequence"/>
</dbReference>
<evidence type="ECO:0000256" key="1">
    <source>
        <dbReference type="ARBA" id="ARBA00022491"/>
    </source>
</evidence>
<accession>A0ABW6NMZ3</accession>
<keyword evidence="1" id="KW-0678">Repressor</keyword>
<evidence type="ECO:0000256" key="3">
    <source>
        <dbReference type="ARBA" id="ARBA00023125"/>
    </source>
</evidence>
<dbReference type="SUPFAM" id="SSF48498">
    <property type="entry name" value="Tetracyclin repressor-like, C-terminal domain"/>
    <property type="match status" value="1"/>
</dbReference>
<sequence length="246" mass="26785">MSSTPEPIPETTDTTPTDEDARPKRGRGRPRMPLERIVTAALALVDSEGAGALSMRTLAQRLDTGTAVLYRAVANRSELVSLIVDRVFSEVAVDDHPARADWQEACRSTAQKLFDTLNNHRGIAPLLIEQVPVGPSVMAHREQFLAMLLANGFSAEDAARTYTAVVRFVVGFAAQLQGPDSTSNQDAARLDALFHQLDPARFPATVAVADYLPMPLEKEFSFGLELLIAGLVTRHHPEMGSAEEVR</sequence>
<evidence type="ECO:0000256" key="2">
    <source>
        <dbReference type="ARBA" id="ARBA00023015"/>
    </source>
</evidence>
<keyword evidence="4" id="KW-0804">Transcription</keyword>
<dbReference type="PROSITE" id="PS50977">
    <property type="entry name" value="HTH_TETR_2"/>
    <property type="match status" value="1"/>
</dbReference>
<evidence type="ECO:0000313" key="8">
    <source>
        <dbReference type="EMBL" id="MFF0456488.1"/>
    </source>
</evidence>
<dbReference type="Pfam" id="PF02909">
    <property type="entry name" value="TetR_C_1"/>
    <property type="match status" value="1"/>
</dbReference>
<dbReference type="RefSeq" id="WP_387253370.1">
    <property type="nucleotide sequence ID" value="NZ_JBIALX010000010.1"/>
</dbReference>
<keyword evidence="2" id="KW-0805">Transcription regulation</keyword>
<feature type="domain" description="HTH tetR-type" evidence="7">
    <location>
        <begin position="31"/>
        <end position="91"/>
    </location>
</feature>
<dbReference type="InterPro" id="IPR050109">
    <property type="entry name" value="HTH-type_TetR-like_transc_reg"/>
</dbReference>
<evidence type="ECO:0000256" key="4">
    <source>
        <dbReference type="ARBA" id="ARBA00023163"/>
    </source>
</evidence>
<dbReference type="InterPro" id="IPR036271">
    <property type="entry name" value="Tet_transcr_reg_TetR-rel_C_sf"/>
</dbReference>
<dbReference type="InterPro" id="IPR001647">
    <property type="entry name" value="HTH_TetR"/>
</dbReference>
<dbReference type="InterPro" id="IPR003012">
    <property type="entry name" value="Tet_transcr_reg_TetR"/>
</dbReference>
<comment type="caution">
    <text evidence="8">The sequence shown here is derived from an EMBL/GenBank/DDBJ whole genome shotgun (WGS) entry which is preliminary data.</text>
</comment>